<organism evidence="1">
    <name type="scientific">Anguilla anguilla</name>
    <name type="common">European freshwater eel</name>
    <name type="synonym">Muraena anguilla</name>
    <dbReference type="NCBI Taxonomy" id="7936"/>
    <lineage>
        <taxon>Eukaryota</taxon>
        <taxon>Metazoa</taxon>
        <taxon>Chordata</taxon>
        <taxon>Craniata</taxon>
        <taxon>Vertebrata</taxon>
        <taxon>Euteleostomi</taxon>
        <taxon>Actinopterygii</taxon>
        <taxon>Neopterygii</taxon>
        <taxon>Teleostei</taxon>
        <taxon>Anguilliformes</taxon>
        <taxon>Anguillidae</taxon>
        <taxon>Anguilla</taxon>
    </lineage>
</organism>
<accession>A0A0E9RPS3</accession>
<proteinExistence type="predicted"/>
<sequence length="38" mass="4490">MPSFYIHVTPSCSLSTDKQTICTYERIRLCWAPKNRNE</sequence>
<protein>
    <submittedName>
        <fullName evidence="1">Uncharacterized protein</fullName>
    </submittedName>
</protein>
<evidence type="ECO:0000313" key="1">
    <source>
        <dbReference type="EMBL" id="JAH31114.1"/>
    </source>
</evidence>
<dbReference type="AlphaFoldDB" id="A0A0E9RPS3"/>
<name>A0A0E9RPS3_ANGAN</name>
<dbReference type="EMBL" id="GBXM01077463">
    <property type="protein sequence ID" value="JAH31114.1"/>
    <property type="molecule type" value="Transcribed_RNA"/>
</dbReference>
<reference evidence="1" key="2">
    <citation type="journal article" date="2015" name="Fish Shellfish Immunol.">
        <title>Early steps in the European eel (Anguilla anguilla)-Vibrio vulnificus interaction in the gills: Role of the RtxA13 toxin.</title>
        <authorList>
            <person name="Callol A."/>
            <person name="Pajuelo D."/>
            <person name="Ebbesson L."/>
            <person name="Teles M."/>
            <person name="MacKenzie S."/>
            <person name="Amaro C."/>
        </authorList>
    </citation>
    <scope>NUCLEOTIDE SEQUENCE</scope>
</reference>
<reference evidence="1" key="1">
    <citation type="submission" date="2014-11" db="EMBL/GenBank/DDBJ databases">
        <authorList>
            <person name="Amaro Gonzalez C."/>
        </authorList>
    </citation>
    <scope>NUCLEOTIDE SEQUENCE</scope>
</reference>